<reference evidence="2" key="1">
    <citation type="submission" date="2020-10" db="EMBL/GenBank/DDBJ databases">
        <authorList>
            <person name="Castelo-Branco R."/>
            <person name="Eusebio N."/>
            <person name="Adriana R."/>
            <person name="Vieira A."/>
            <person name="Brugerolle De Fraissinette N."/>
            <person name="Rezende De Castro R."/>
            <person name="Schneider M.P."/>
            <person name="Vasconcelos V."/>
            <person name="Leao P.N."/>
        </authorList>
    </citation>
    <scope>NUCLEOTIDE SEQUENCE</scope>
    <source>
        <strain evidence="2">LEGE 07310</strain>
    </source>
</reference>
<dbReference type="RefSeq" id="WP_193905009.1">
    <property type="nucleotide sequence ID" value="NZ_JADEXG010000005.1"/>
</dbReference>
<gene>
    <name evidence="2" type="ORF">IQ241_03380</name>
</gene>
<dbReference type="SUPFAM" id="SSF56024">
    <property type="entry name" value="Phospholipase D/nuclease"/>
    <property type="match status" value="2"/>
</dbReference>
<dbReference type="InterPro" id="IPR001736">
    <property type="entry name" value="PLipase_D/transphosphatidylase"/>
</dbReference>
<dbReference type="Gene3D" id="3.30.870.10">
    <property type="entry name" value="Endonuclease Chain A"/>
    <property type="match status" value="2"/>
</dbReference>
<organism evidence="2 3">
    <name type="scientific">Vasconcelosia minhoensis LEGE 07310</name>
    <dbReference type="NCBI Taxonomy" id="915328"/>
    <lineage>
        <taxon>Bacteria</taxon>
        <taxon>Bacillati</taxon>
        <taxon>Cyanobacteriota</taxon>
        <taxon>Cyanophyceae</taxon>
        <taxon>Nodosilineales</taxon>
        <taxon>Cymatolegaceae</taxon>
        <taxon>Vasconcelosia</taxon>
        <taxon>Vasconcelosia minhoensis</taxon>
    </lineage>
</organism>
<dbReference type="PROSITE" id="PS50035">
    <property type="entry name" value="PLD"/>
    <property type="match status" value="2"/>
</dbReference>
<evidence type="ECO:0000313" key="2">
    <source>
        <dbReference type="EMBL" id="MBE9076345.1"/>
    </source>
</evidence>
<evidence type="ECO:0000259" key="1">
    <source>
        <dbReference type="PROSITE" id="PS50035"/>
    </source>
</evidence>
<dbReference type="PANTHER" id="PTHR21248">
    <property type="entry name" value="CARDIOLIPIN SYNTHASE"/>
    <property type="match status" value="1"/>
</dbReference>
<dbReference type="AlphaFoldDB" id="A0A8J7A5G9"/>
<dbReference type="EMBL" id="JADEXG010000005">
    <property type="protein sequence ID" value="MBE9076345.1"/>
    <property type="molecule type" value="Genomic_DNA"/>
</dbReference>
<sequence>MPLFWSITLAVLAVLLAGLLLLLYLRGAFRRRPNYRLSNLPDPTSARFLPVIASLSDSLQSSGAVTQVWLKAEEIFAARLDAIAAAQRIIQFETYIMTPGQRAEDFAEALIRQAQAGIKVQFVADSYGVRKMPSAYWQYLRRGGIEVHLFNPPSWRSPIDYLRRSHCKLLLIDQQQALIGGAGVSDMWDGAGVGDGTPWFDFEVRLQGDVVSTLHGFFIQHWLDAGGAADFASSGTPAPDLTHDLPQSGPILITTGEYPSYRNSPIRALFEMWVLAAQQRVWIASPYLLPDENLRKSLSQAVQRGVDVRILTMGAINDKPYIRWVSQLRYPDLLARGVALHEYQPSMLHAKMLLVDDAWISLGSANVDPRSFYQNDELNFASPEPDLVKRMEAFFEQGFANSKPVTRQSLKQRPLKNKVLGHLVRLAYWQL</sequence>
<accession>A0A8J7A5G9</accession>
<proteinExistence type="predicted"/>
<feature type="domain" description="PLD phosphodiesterase" evidence="1">
    <location>
        <begin position="344"/>
        <end position="371"/>
    </location>
</feature>
<evidence type="ECO:0000313" key="3">
    <source>
        <dbReference type="Proteomes" id="UP000636505"/>
    </source>
</evidence>
<dbReference type="GO" id="GO:0032049">
    <property type="term" value="P:cardiolipin biosynthetic process"/>
    <property type="evidence" value="ECO:0007669"/>
    <property type="project" value="UniProtKB-ARBA"/>
</dbReference>
<keyword evidence="3" id="KW-1185">Reference proteome</keyword>
<name>A0A8J7A5G9_9CYAN</name>
<dbReference type="Proteomes" id="UP000636505">
    <property type="component" value="Unassembled WGS sequence"/>
</dbReference>
<dbReference type="Pfam" id="PF13091">
    <property type="entry name" value="PLDc_2"/>
    <property type="match status" value="2"/>
</dbReference>
<dbReference type="SMART" id="SM00155">
    <property type="entry name" value="PLDc"/>
    <property type="match status" value="2"/>
</dbReference>
<dbReference type="PANTHER" id="PTHR21248:SF22">
    <property type="entry name" value="PHOSPHOLIPASE D"/>
    <property type="match status" value="1"/>
</dbReference>
<dbReference type="GO" id="GO:0016020">
    <property type="term" value="C:membrane"/>
    <property type="evidence" value="ECO:0007669"/>
    <property type="project" value="TreeGrafter"/>
</dbReference>
<dbReference type="CDD" id="cd09110">
    <property type="entry name" value="PLDc_CLS_1"/>
    <property type="match status" value="1"/>
</dbReference>
<feature type="domain" description="PLD phosphodiesterase" evidence="1">
    <location>
        <begin position="161"/>
        <end position="188"/>
    </location>
</feature>
<dbReference type="GO" id="GO:0008808">
    <property type="term" value="F:cardiolipin synthase activity"/>
    <property type="evidence" value="ECO:0007669"/>
    <property type="project" value="TreeGrafter"/>
</dbReference>
<comment type="caution">
    <text evidence="2">The sequence shown here is derived from an EMBL/GenBank/DDBJ whole genome shotgun (WGS) entry which is preliminary data.</text>
</comment>
<dbReference type="InterPro" id="IPR025202">
    <property type="entry name" value="PLD-like_dom"/>
</dbReference>
<protein>
    <submittedName>
        <fullName evidence="2">Phosphatidylserine/phosphatidylglycerophosphate/ cardiolipin synthase family protein</fullName>
    </submittedName>
</protein>
<dbReference type="CDD" id="cd09159">
    <property type="entry name" value="PLDc_ybhO_like_2"/>
    <property type="match status" value="1"/>
</dbReference>